<evidence type="ECO:0000256" key="2">
    <source>
        <dbReference type="ARBA" id="ARBA00022980"/>
    </source>
</evidence>
<dbReference type="InterPro" id="IPR008991">
    <property type="entry name" value="Translation_prot_SH3-like_sf"/>
</dbReference>
<evidence type="ECO:0000256" key="3">
    <source>
        <dbReference type="ARBA" id="ARBA00023274"/>
    </source>
</evidence>
<dbReference type="InterPro" id="IPR002784">
    <property type="entry name" value="Ribosomal_eL14_dom"/>
</dbReference>
<dbReference type="SUPFAM" id="SSF50104">
    <property type="entry name" value="Translation proteins SH3-like domain"/>
    <property type="match status" value="1"/>
</dbReference>
<reference evidence="5 6" key="1">
    <citation type="submission" date="2021-11" db="EMBL/GenBank/DDBJ databases">
        <title>Black yeast isolated from Biological Soil Crust.</title>
        <authorList>
            <person name="Kurbessoian T."/>
        </authorList>
    </citation>
    <scope>NUCLEOTIDE SEQUENCE [LARGE SCALE GENOMIC DNA]</scope>
    <source>
        <strain evidence="5 6">CCFEE 5522</strain>
    </source>
</reference>
<keyword evidence="6" id="KW-1185">Reference proteome</keyword>
<dbReference type="Gene3D" id="2.30.30.30">
    <property type="match status" value="1"/>
</dbReference>
<dbReference type="Proteomes" id="UP001324427">
    <property type="component" value="Unassembled WGS sequence"/>
</dbReference>
<dbReference type="Gene3D" id="6.10.250.2270">
    <property type="match status" value="1"/>
</dbReference>
<protein>
    <recommendedName>
        <fullName evidence="4">Large ribosomal subunit protein eL14 domain-containing protein</fullName>
    </recommendedName>
</protein>
<dbReference type="CDD" id="cd23702">
    <property type="entry name" value="eL14"/>
    <property type="match status" value="1"/>
</dbReference>
<comment type="similarity">
    <text evidence="1">Belongs to the eukaryotic ribosomal protein eL14 family.</text>
</comment>
<organism evidence="5 6">
    <name type="scientific">Oleoguttula mirabilis</name>
    <dbReference type="NCBI Taxonomy" id="1507867"/>
    <lineage>
        <taxon>Eukaryota</taxon>
        <taxon>Fungi</taxon>
        <taxon>Dikarya</taxon>
        <taxon>Ascomycota</taxon>
        <taxon>Pezizomycotina</taxon>
        <taxon>Dothideomycetes</taxon>
        <taxon>Dothideomycetidae</taxon>
        <taxon>Mycosphaerellales</taxon>
        <taxon>Teratosphaeriaceae</taxon>
        <taxon>Oleoguttula</taxon>
    </lineage>
</organism>
<dbReference type="InterPro" id="IPR039660">
    <property type="entry name" value="Ribosomal_eL14"/>
</dbReference>
<accession>A0AAV9JRM7</accession>
<dbReference type="GO" id="GO:0003735">
    <property type="term" value="F:structural constituent of ribosome"/>
    <property type="evidence" value="ECO:0007669"/>
    <property type="project" value="InterPro"/>
</dbReference>
<dbReference type="GO" id="GO:0042273">
    <property type="term" value="P:ribosomal large subunit biogenesis"/>
    <property type="evidence" value="ECO:0007669"/>
    <property type="project" value="TreeGrafter"/>
</dbReference>
<proteinExistence type="inferred from homology"/>
<dbReference type="GO" id="GO:0022625">
    <property type="term" value="C:cytosolic large ribosomal subunit"/>
    <property type="evidence" value="ECO:0007669"/>
    <property type="project" value="TreeGrafter"/>
</dbReference>
<keyword evidence="3" id="KW-0687">Ribonucleoprotein</keyword>
<evidence type="ECO:0000313" key="5">
    <source>
        <dbReference type="EMBL" id="KAK4548308.1"/>
    </source>
</evidence>
<name>A0AAV9JRM7_9PEZI</name>
<feature type="domain" description="Large ribosomal subunit protein eL14" evidence="4">
    <location>
        <begin position="57"/>
        <end position="131"/>
    </location>
</feature>
<dbReference type="Pfam" id="PF01929">
    <property type="entry name" value="Ribosomal_L14e"/>
    <property type="match status" value="1"/>
</dbReference>
<dbReference type="AlphaFoldDB" id="A0AAV9JRM7"/>
<dbReference type="PANTHER" id="PTHR11127">
    <property type="entry name" value="60S RIBOSOMAL PROTEIN L14"/>
    <property type="match status" value="1"/>
</dbReference>
<gene>
    <name evidence="5" type="ORF">LTR36_010178</name>
</gene>
<evidence type="ECO:0000256" key="1">
    <source>
        <dbReference type="ARBA" id="ARBA00006592"/>
    </source>
</evidence>
<keyword evidence="2" id="KW-0689">Ribosomal protein</keyword>
<sequence length="147" mass="16176">MGDVEVTASNWRQVEVGRVAIFAKGPNFGKLVAIVQIIDHKRALVEGPSSDSSKVVPRHSAPLAHLSLTNIVLPKLPLAIGHTGLKKAWEKYEVDSKWDSSPAAKSTAKMARRKQLSDFERFKVMVLRKSARFEVRKSLASSKASKA</sequence>
<dbReference type="PANTHER" id="PTHR11127:SF2">
    <property type="entry name" value="LARGE RIBOSOMAL SUBUNIT PROTEIN EL14"/>
    <property type="match status" value="1"/>
</dbReference>
<evidence type="ECO:0000259" key="4">
    <source>
        <dbReference type="Pfam" id="PF01929"/>
    </source>
</evidence>
<dbReference type="InterPro" id="IPR014722">
    <property type="entry name" value="Rib_uL2_dom2"/>
</dbReference>
<comment type="caution">
    <text evidence="5">The sequence shown here is derived from an EMBL/GenBank/DDBJ whole genome shotgun (WGS) entry which is preliminary data.</text>
</comment>
<dbReference type="GO" id="GO:0003723">
    <property type="term" value="F:RNA binding"/>
    <property type="evidence" value="ECO:0007669"/>
    <property type="project" value="InterPro"/>
</dbReference>
<dbReference type="EMBL" id="JAVFHQ010000008">
    <property type="protein sequence ID" value="KAK4548308.1"/>
    <property type="molecule type" value="Genomic_DNA"/>
</dbReference>
<evidence type="ECO:0000313" key="6">
    <source>
        <dbReference type="Proteomes" id="UP001324427"/>
    </source>
</evidence>
<dbReference type="GO" id="GO:0006412">
    <property type="term" value="P:translation"/>
    <property type="evidence" value="ECO:0007669"/>
    <property type="project" value="InterPro"/>
</dbReference>